<feature type="transmembrane region" description="Helical" evidence="1">
    <location>
        <begin position="30"/>
        <end position="47"/>
    </location>
</feature>
<evidence type="ECO:0000256" key="2">
    <source>
        <dbReference type="SAM" id="SignalP"/>
    </source>
</evidence>
<dbReference type="OrthoDB" id="10265393at2759"/>
<keyword evidence="4" id="KW-1185">Reference proteome</keyword>
<evidence type="ECO:0000313" key="3">
    <source>
        <dbReference type="EMBL" id="CAD7668603.1"/>
    </source>
</evidence>
<dbReference type="EMBL" id="CAJPVJ010059959">
    <property type="protein sequence ID" value="CAG2184052.1"/>
    <property type="molecule type" value="Genomic_DNA"/>
</dbReference>
<sequence length="78" mass="8701">AHTLTVLFLMTCALIYVAIFEPISDDTNYNIKRGIIACALTFILVGVTQIPDGPFRRPHPGLPPFAIHFVHFLPNLKL</sequence>
<dbReference type="Proteomes" id="UP000728032">
    <property type="component" value="Unassembled WGS sequence"/>
</dbReference>
<keyword evidence="1" id="KW-0472">Membrane</keyword>
<name>A0A7R9R367_9ACAR</name>
<keyword evidence="2" id="KW-0732">Signal</keyword>
<dbReference type="AlphaFoldDB" id="A0A7R9R367"/>
<keyword evidence="1" id="KW-1133">Transmembrane helix</keyword>
<organism evidence="3">
    <name type="scientific">Oppiella nova</name>
    <dbReference type="NCBI Taxonomy" id="334625"/>
    <lineage>
        <taxon>Eukaryota</taxon>
        <taxon>Metazoa</taxon>
        <taxon>Ecdysozoa</taxon>
        <taxon>Arthropoda</taxon>
        <taxon>Chelicerata</taxon>
        <taxon>Arachnida</taxon>
        <taxon>Acari</taxon>
        <taxon>Acariformes</taxon>
        <taxon>Sarcoptiformes</taxon>
        <taxon>Oribatida</taxon>
        <taxon>Brachypylina</taxon>
        <taxon>Oppioidea</taxon>
        <taxon>Oppiidae</taxon>
        <taxon>Oppiella</taxon>
    </lineage>
</organism>
<dbReference type="EMBL" id="OC974784">
    <property type="protein sequence ID" value="CAD7668603.1"/>
    <property type="molecule type" value="Genomic_DNA"/>
</dbReference>
<evidence type="ECO:0000256" key="1">
    <source>
        <dbReference type="SAM" id="Phobius"/>
    </source>
</evidence>
<keyword evidence="1" id="KW-0812">Transmembrane</keyword>
<proteinExistence type="predicted"/>
<feature type="non-terminal residue" evidence="3">
    <location>
        <position position="1"/>
    </location>
</feature>
<feature type="signal peptide" evidence="2">
    <location>
        <begin position="1"/>
        <end position="20"/>
    </location>
</feature>
<gene>
    <name evidence="3" type="ORF">ONB1V03_LOCUS23472</name>
</gene>
<accession>A0A7R9R367</accession>
<reference evidence="3" key="1">
    <citation type="submission" date="2020-11" db="EMBL/GenBank/DDBJ databases">
        <authorList>
            <person name="Tran Van P."/>
        </authorList>
    </citation>
    <scope>NUCLEOTIDE SEQUENCE</scope>
</reference>
<protein>
    <submittedName>
        <fullName evidence="3">Uncharacterized protein</fullName>
    </submittedName>
</protein>
<evidence type="ECO:0000313" key="4">
    <source>
        <dbReference type="Proteomes" id="UP000728032"/>
    </source>
</evidence>
<feature type="chain" id="PRO_5036212005" evidence="2">
    <location>
        <begin position="21"/>
        <end position="78"/>
    </location>
</feature>